<evidence type="ECO:0000313" key="1">
    <source>
        <dbReference type="EMBL" id="KRH93524.1"/>
    </source>
</evidence>
<dbReference type="Proteomes" id="UP000051530">
    <property type="component" value="Unassembled WGS sequence"/>
</dbReference>
<accession>A0A0R0M275</accession>
<dbReference type="AlphaFoldDB" id="A0A0R0M275"/>
<evidence type="ECO:0000313" key="2">
    <source>
        <dbReference type="Proteomes" id="UP000051530"/>
    </source>
</evidence>
<protein>
    <submittedName>
        <fullName evidence="1">Uncharacterized protein</fullName>
    </submittedName>
</protein>
<gene>
    <name evidence="1" type="ORF">M153_7980002844</name>
</gene>
<keyword evidence="2" id="KW-1185">Reference proteome</keyword>
<organism evidence="1 2">
    <name type="scientific">Pseudoloma neurophilia</name>
    <dbReference type="NCBI Taxonomy" id="146866"/>
    <lineage>
        <taxon>Eukaryota</taxon>
        <taxon>Fungi</taxon>
        <taxon>Fungi incertae sedis</taxon>
        <taxon>Microsporidia</taxon>
        <taxon>Pseudoloma</taxon>
    </lineage>
</organism>
<comment type="caution">
    <text evidence="1">The sequence shown here is derived from an EMBL/GenBank/DDBJ whole genome shotgun (WGS) entry which is preliminary data.</text>
</comment>
<proteinExistence type="predicted"/>
<dbReference type="VEuPathDB" id="MicrosporidiaDB:M153_7980002844"/>
<name>A0A0R0M275_9MICR</name>
<reference evidence="1 2" key="1">
    <citation type="submission" date="2015-07" db="EMBL/GenBank/DDBJ databases">
        <title>The genome of Pseudoloma neurophilia, a relevant intracellular parasite of the zebrafish.</title>
        <authorList>
            <person name="Ndikumana S."/>
            <person name="Pelin A."/>
            <person name="Sanders J."/>
            <person name="Corradi N."/>
        </authorList>
    </citation>
    <scope>NUCLEOTIDE SEQUENCE [LARGE SCALE GENOMIC DNA]</scope>
    <source>
        <strain evidence="1 2">MK1</strain>
    </source>
</reference>
<dbReference type="EMBL" id="LGUB01000306">
    <property type="protein sequence ID" value="KRH93524.1"/>
    <property type="molecule type" value="Genomic_DNA"/>
</dbReference>
<sequence>MAKKNTRAPPKKKVLKEISTISEETTTIETEEPEFLRNQRDYRRVMAENEKRCFAIHSMVLSRKIPIDRTSCDSPEDDLKFIRQSREKE</sequence>